<protein>
    <submittedName>
        <fullName evidence="1">Uncharacterized protein</fullName>
    </submittedName>
</protein>
<name>A0A1V5ZPI7_9BACT</name>
<dbReference type="EMBL" id="MWDB01000005">
    <property type="protein sequence ID" value="OQB42159.1"/>
    <property type="molecule type" value="Genomic_DNA"/>
</dbReference>
<evidence type="ECO:0000313" key="1">
    <source>
        <dbReference type="EMBL" id="OQB42159.1"/>
    </source>
</evidence>
<proteinExistence type="predicted"/>
<reference evidence="1" key="1">
    <citation type="submission" date="2017-02" db="EMBL/GenBank/DDBJ databases">
        <title>Delving into the versatile metabolic prowess of the omnipresent phylum Bacteroidetes.</title>
        <authorList>
            <person name="Nobu M.K."/>
            <person name="Mei R."/>
            <person name="Narihiro T."/>
            <person name="Kuroda K."/>
            <person name="Liu W.-T."/>
        </authorList>
    </citation>
    <scope>NUCLEOTIDE SEQUENCE</scope>
    <source>
        <strain evidence="1">ADurb.Bin160</strain>
    </source>
</reference>
<accession>A0A1V5ZPI7</accession>
<comment type="caution">
    <text evidence="1">The sequence shown here is derived from an EMBL/GenBank/DDBJ whole genome shotgun (WGS) entry which is preliminary data.</text>
</comment>
<organism evidence="1">
    <name type="scientific">candidate division CPR1 bacterium ADurb.Bin160</name>
    <dbReference type="NCBI Taxonomy" id="1852826"/>
    <lineage>
        <taxon>Bacteria</taxon>
        <taxon>candidate division CPR1</taxon>
    </lineage>
</organism>
<dbReference type="Proteomes" id="UP000485621">
    <property type="component" value="Unassembled WGS sequence"/>
</dbReference>
<gene>
    <name evidence="1" type="ORF">BWY04_00380</name>
</gene>
<dbReference type="AlphaFoldDB" id="A0A1V5ZPI7"/>
<sequence length="55" mass="6385">MDIFLSNFIEKTKSDDKLTTDEEKQLKSKILTSDEKKELLGDKNLQKIIQEIVDS</sequence>